<proteinExistence type="predicted"/>
<sequence>MERLKEMEDDSIYNMSQSRGYSVPPPLPKTCDAQPSELYQIVMRHSHYPPILQTSSWTLAVPFKEQHLHRTPSECIGSNYSPRAQSLKISKLKNRRHTLRQASAKPAGPSYIPPGRQQAITPRKRDRSPHTSLSPRPRTTPRSFRFPSSRPLSPEEQLDIMYSEEEKMRAVQREPNERDLEASINGFHKGVDYILMDPSERQRLSISSIPKPFPRRVIRAPVPWENSYKEAHTRLSQHLFNVNPIMLLLQDVWLDSFSSLRFVRLEDLFSTSLPLLPSEFEKFVQRQCQTTRDELVQKWLPHCASLFETFEDLWVSPIMRSDEDAQVLLQEFYNCVAVLMSLQLRSLVIESFQDLLYFFTIHEKGNSFGEVFDEMKYVKPQILVIKLQVNEPHIEFIPSFQECWELIHRVFMEIIRSAEELPRVECILYPDVKNLYLRTVSSDESLVTNLINSAKEVFNKNIVGPEKYLNVYQKYSNLLDHAAKQEISAFLKEKHSLEGFTKKIESINNVQKEIASLHITVPLSMFCLYAGNLNDDLCDRAETLKDKIITFEVEENRELNKGICQKYEEIAETIRGTPETTEELVSLNQFIKKTSDVTIHKLIDEIDEAAYRLNFLLDYATLSSDDMMLNSRVFQWPNQVLTELEENKARLATTKDQAEDFLHKRLVEFDQRLEDLDKKIKTFKKKEVMNMDELKKNVETLTQITANLETALIELEDINKEETLLEKGQSEFPILQTLIADKQPYEQLWTTAFNFQSMSEVWMNGPFLQLDAEKISEELDIMWRTMHKLTKSLSNLPGPCRVAKSFKSKIDQFKQHLPILTTICNPGMKDRHWEKISTIVGFDVKPDVNSSLLNMVELGLSQYSDKLEEIGASASKEHSLEKSMEKMKNEWTNLCFSFTAYRDTDTNIVSAVDDIQLLLDDHIIKTQTIRGSPFVKPIETECKQWEDKLLSMQDILDSMLTCQATWLYLEPIFSSADIIAQMPEEGRKFAIVDSYWKDIIAESIKDTRVLVATNQPNMLERLQESNVFLDDIQKGLNTYLEKKRLYFPRFFFLSNDELLEILSQTKDPLCVQPHLKKCFEGIAKLEFTDDMAITGMISSEKETVPFTEKIYPAQAKGMVEKWLLQVEKLMLKSVRHVIHQGVIQYTEVPRKKWVLQWPGQVVICASSIFWTTEVSEAIQTNSLSAYVEKCNAQITDIVELVRGKLPGGARMTLGALTVIDVHARDVVAKLAEDRISSLNDFAWISQLRYFWEDDEVMLRMITTCLKYGYEYLGNSPRLVITPLTDRCYRTLMGALKLNLGGAPEGPAGTGKTETTKDLAKALAKQCVVFNCSDGLDYKAMSKFFKGLAQSGAWACFDEFNRIEVEVLSVVAQQILCIQQAVAKNLKTFLFEGTELSLNPTCNVFITMNPGYAGRAELPDNLKALFRTVAMMVPDYCLIGEISLYSMGFIESRSLAQKIVATYRLCSEQLSSQHHYDYGMRAVKSVLTAAGNLKLKYPEENESVLLLRALMDVNMAKFLAQDVPLFEGIISDLFPGVVLPKPDYELLLKALNENIAKLKLQPVPWFIGKIIQVYEMMLVRHGFMIVGDPLGGKTSAYKVLAGALGDLYKAKLMEEFAVNYCIINPKAITMGQLYGCFDPVSHEWSDGVLATSFRDQAISTSENRQWIIFDGPIDAVWIENMNTVLDDNKKLCLMSGEIIQMSSKMSLIFEPADLEQASPATVSRCGMIYMEPHQLGWSPLRDSYMNTLPESLDTEHRELILDLFDWLVQPCLNFIDTECRFVIQTSQIHLAYSLMKLYTCLMDEISASGANGIQMSSQQITMWLQGLFLFAVVWTLGGTITGDSRKKFDVFYRNLIMGMNDEHPRPKSVKLKKNNIFPERGTVYDYYFHKDGQGQWNVWTDSITNKESEIPASANVSDLIIPTMETARQLFFLRTYLAHEIPMLFVGPTGTGKSVINKSFLVKLPKEQYTPNCINFSARTSANQTQDIIMAKLGPKKKGRVWTSYGKEKCLMGHFLHIDDLNMPAKEIYGAQPPIELLRQWIDHHHWYDKKDTSRLNIVDMLFLSAMGPPGGGKNDITGRFTRHLNVITIDSFDDETLTKIFSSITDWHFSKGFDASFYRLGKIMVQATMAVYKDTMDSFLPTPSKSHYIFNLRDFARVIRGVLLAPHTHMQDGDKLIRLWIHEVYRVFYDRLIDNEDKEMFFGIVKETTSNLFKQSVEKLLSHLSPDGKVVDESIRSLFFGDYAKPDSDVKAYDEITDLRALQEVMEFYLDEYNSCSKAPMSLVMFKFAIEHISRICRVLKQDNGHLLLVGIGGSGRQSTTKLGTFINDYVPFQIELTKNYSMSDWRDDLKKIMLKAGIEGKSMVFLFNDSQIKDEAMLEDINMLLNTGDVPNIFAADERADILEKVQGIVRMEGKKIDATPLSLYNFFIDRVKANLHIVLAMSPIGDAFRNRLRMFPSLINCCTIDWFHAWPNDALEMVAHKFLEDVEMDSDIRLEVVEMCKTFQTSVRDMSERYFSRLRRHNYVTPTSYLELILTFKSLLNLKRNEVDTARNRYIIGLQKLEFAASQVSVMQEELTALQPELIQTSAETDKMMVKIEGETVEVDAKKELVSADEKVANEAAAAAQAIKDECEGDLAEAMPALEAALSALDTLKPSDITVVKSMQNPPGLVKLVMESICVMKGIKPERKPDPSGSGKMVEDFWGPSKKLLGDLKFLESLKAYDKDNIPAPYMRKIRDKFIDNPEFQPSVIKNVSSALRGPL</sequence>
<name>A0ACD3RGJ5_LARCR</name>
<keyword evidence="2" id="KW-1185">Reference proteome</keyword>
<dbReference type="Proteomes" id="UP000793456">
    <property type="component" value="Chromosome VI"/>
</dbReference>
<dbReference type="EMBL" id="CM011679">
    <property type="protein sequence ID" value="TMS18264.1"/>
    <property type="molecule type" value="Genomic_DNA"/>
</dbReference>
<comment type="caution">
    <text evidence="1">The sequence shown here is derived from an EMBL/GenBank/DDBJ whole genome shotgun (WGS) entry which is preliminary data.</text>
</comment>
<reference evidence="1" key="1">
    <citation type="submission" date="2018-11" db="EMBL/GenBank/DDBJ databases">
        <title>The sequence and de novo assembly of Larimichthys crocea genome using PacBio and Hi-C technologies.</title>
        <authorList>
            <person name="Xu P."/>
            <person name="Chen B."/>
            <person name="Zhou Z."/>
            <person name="Ke Q."/>
            <person name="Wu Y."/>
            <person name="Bai H."/>
            <person name="Pu F."/>
        </authorList>
    </citation>
    <scope>NUCLEOTIDE SEQUENCE</scope>
    <source>
        <tissue evidence="1">Muscle</tissue>
    </source>
</reference>
<accession>A0ACD3RGJ5</accession>
<protein>
    <submittedName>
        <fullName evidence="1">Uncharacterized protein</fullName>
    </submittedName>
</protein>
<organism evidence="1 2">
    <name type="scientific">Larimichthys crocea</name>
    <name type="common">Large yellow croaker</name>
    <name type="synonym">Pseudosciaena crocea</name>
    <dbReference type="NCBI Taxonomy" id="215358"/>
    <lineage>
        <taxon>Eukaryota</taxon>
        <taxon>Metazoa</taxon>
        <taxon>Chordata</taxon>
        <taxon>Craniata</taxon>
        <taxon>Vertebrata</taxon>
        <taxon>Euteleostomi</taxon>
        <taxon>Actinopterygii</taxon>
        <taxon>Neopterygii</taxon>
        <taxon>Teleostei</taxon>
        <taxon>Neoteleostei</taxon>
        <taxon>Acanthomorphata</taxon>
        <taxon>Eupercaria</taxon>
        <taxon>Sciaenidae</taxon>
        <taxon>Larimichthys</taxon>
    </lineage>
</organism>
<evidence type="ECO:0000313" key="1">
    <source>
        <dbReference type="EMBL" id="TMS18264.1"/>
    </source>
</evidence>
<evidence type="ECO:0000313" key="2">
    <source>
        <dbReference type="Proteomes" id="UP000793456"/>
    </source>
</evidence>
<gene>
    <name evidence="1" type="ORF">E3U43_010590</name>
</gene>